<dbReference type="PANTHER" id="PTHR30346:SF0">
    <property type="entry name" value="HCA OPERON TRANSCRIPTIONAL ACTIVATOR HCAR"/>
    <property type="match status" value="1"/>
</dbReference>
<dbReference type="InterPro" id="IPR036388">
    <property type="entry name" value="WH-like_DNA-bd_sf"/>
</dbReference>
<dbReference type="SUPFAM" id="SSF46785">
    <property type="entry name" value="Winged helix' DNA-binding domain"/>
    <property type="match status" value="1"/>
</dbReference>
<dbReference type="AlphaFoldDB" id="A0A3G2T0H7"/>
<keyword evidence="3" id="KW-0238">DNA-binding</keyword>
<evidence type="ECO:0000313" key="7">
    <source>
        <dbReference type="Proteomes" id="UP000279962"/>
    </source>
</evidence>
<proteinExistence type="inferred from homology"/>
<accession>A0A3G2T0H7</accession>
<dbReference type="InterPro" id="IPR036390">
    <property type="entry name" value="WH_DNA-bd_sf"/>
</dbReference>
<feature type="domain" description="HTH lysR-type" evidence="5">
    <location>
        <begin position="9"/>
        <end position="66"/>
    </location>
</feature>
<dbReference type="GO" id="GO:0032993">
    <property type="term" value="C:protein-DNA complex"/>
    <property type="evidence" value="ECO:0007669"/>
    <property type="project" value="TreeGrafter"/>
</dbReference>
<evidence type="ECO:0000256" key="4">
    <source>
        <dbReference type="ARBA" id="ARBA00023163"/>
    </source>
</evidence>
<dbReference type="Pfam" id="PF00126">
    <property type="entry name" value="HTH_1"/>
    <property type="match status" value="1"/>
</dbReference>
<dbReference type="PROSITE" id="PS50931">
    <property type="entry name" value="HTH_LYSR"/>
    <property type="match status" value="1"/>
</dbReference>
<name>A0A3G2T0H7_9GAMM</name>
<dbReference type="GO" id="GO:0003677">
    <property type="term" value="F:DNA binding"/>
    <property type="evidence" value="ECO:0007669"/>
    <property type="project" value="UniProtKB-KW"/>
</dbReference>
<keyword evidence="4" id="KW-0804">Transcription</keyword>
<protein>
    <submittedName>
        <fullName evidence="6">LysR family transcriptional regulator</fullName>
    </submittedName>
</protein>
<dbReference type="PRINTS" id="PR00039">
    <property type="entry name" value="HTHLYSR"/>
</dbReference>
<evidence type="ECO:0000259" key="5">
    <source>
        <dbReference type="PROSITE" id="PS50931"/>
    </source>
</evidence>
<evidence type="ECO:0000256" key="1">
    <source>
        <dbReference type="ARBA" id="ARBA00009437"/>
    </source>
</evidence>
<evidence type="ECO:0000313" key="6">
    <source>
        <dbReference type="EMBL" id="AYO53634.1"/>
    </source>
</evidence>
<comment type="similarity">
    <text evidence="1">Belongs to the LysR transcriptional regulatory family.</text>
</comment>
<reference evidence="6 7" key="1">
    <citation type="submission" date="2018-10" db="EMBL/GenBank/DDBJ databases">
        <title>The complete genome of Acinetobacter wuhouensis strain WCHAW010062.</title>
        <authorList>
            <person name="Hu Y."/>
            <person name="Long H."/>
            <person name="Feng Y."/>
            <person name="Zong Z."/>
        </authorList>
    </citation>
    <scope>NUCLEOTIDE SEQUENCE [LARGE SCALE GENOMIC DNA]</scope>
    <source>
        <strain evidence="6 7">WCHAW010062</strain>
    </source>
</reference>
<evidence type="ECO:0000256" key="2">
    <source>
        <dbReference type="ARBA" id="ARBA00023015"/>
    </source>
</evidence>
<dbReference type="Gene3D" id="1.10.10.10">
    <property type="entry name" value="Winged helix-like DNA-binding domain superfamily/Winged helix DNA-binding domain"/>
    <property type="match status" value="1"/>
</dbReference>
<keyword evidence="2" id="KW-0805">Transcription regulation</keyword>
<dbReference type="PANTHER" id="PTHR30346">
    <property type="entry name" value="TRANSCRIPTIONAL DUAL REGULATOR HCAR-RELATED"/>
    <property type="match status" value="1"/>
</dbReference>
<dbReference type="Proteomes" id="UP000279962">
    <property type="component" value="Chromosome"/>
</dbReference>
<dbReference type="SUPFAM" id="SSF53850">
    <property type="entry name" value="Periplasmic binding protein-like II"/>
    <property type="match status" value="1"/>
</dbReference>
<gene>
    <name evidence="6" type="ORF">CDG68_08305</name>
</gene>
<evidence type="ECO:0000256" key="3">
    <source>
        <dbReference type="ARBA" id="ARBA00023125"/>
    </source>
</evidence>
<sequence>MTFPRSGKMELRHLRYFIAVAEELNFTRAAEKLCIVQPSLSKQIRDLEDEIGVILFERDKRNVHLTNAGQGFLEHAYQAIESAERAIATAKQIILSSNKQTKIGFNPLAEILVAPHIVSLMRNNGYHAELKSMNCGDQIHALKNSKLDLTFTRYKLEDPEYENILIKNEPLYLFYRENYKDLDDSINSQKLENTQFITFSAHDAPILAEKTVKFLKQNNIQPQHKIICSNIMQHINFLNTLNCWSIIPEYSISFLKGKYNVKKLAISAPLYANYRKRSNNSSLNIILPFLQKLKNIELKNLA</sequence>
<dbReference type="GO" id="GO:0003700">
    <property type="term" value="F:DNA-binding transcription factor activity"/>
    <property type="evidence" value="ECO:0007669"/>
    <property type="project" value="InterPro"/>
</dbReference>
<dbReference type="Pfam" id="PF03466">
    <property type="entry name" value="LysR_substrate"/>
    <property type="match status" value="1"/>
</dbReference>
<dbReference type="EMBL" id="CP033133">
    <property type="protein sequence ID" value="AYO53634.1"/>
    <property type="molecule type" value="Genomic_DNA"/>
</dbReference>
<dbReference type="InterPro" id="IPR000847">
    <property type="entry name" value="LysR_HTH_N"/>
</dbReference>
<dbReference type="Gene3D" id="3.40.190.10">
    <property type="entry name" value="Periplasmic binding protein-like II"/>
    <property type="match status" value="2"/>
</dbReference>
<dbReference type="FunFam" id="1.10.10.10:FF:000001">
    <property type="entry name" value="LysR family transcriptional regulator"/>
    <property type="match status" value="1"/>
</dbReference>
<dbReference type="InterPro" id="IPR005119">
    <property type="entry name" value="LysR_subst-bd"/>
</dbReference>
<organism evidence="6 7">
    <name type="scientific">Acinetobacter wuhouensis</name>
    <dbReference type="NCBI Taxonomy" id="1879050"/>
    <lineage>
        <taxon>Bacteria</taxon>
        <taxon>Pseudomonadati</taxon>
        <taxon>Pseudomonadota</taxon>
        <taxon>Gammaproteobacteria</taxon>
        <taxon>Moraxellales</taxon>
        <taxon>Moraxellaceae</taxon>
        <taxon>Acinetobacter</taxon>
    </lineage>
</organism>